<dbReference type="SMART" id="SM00751">
    <property type="entry name" value="BSD"/>
    <property type="match status" value="2"/>
</dbReference>
<comment type="similarity">
    <text evidence="2">Belongs to the TFB1 family.</text>
</comment>
<dbReference type="Gene3D" id="2.30.29.30">
    <property type="entry name" value="Pleckstrin-homology domain (PH domain)/Phosphotyrosine-binding domain (PTB)"/>
    <property type="match status" value="1"/>
</dbReference>
<organism evidence="9 10">
    <name type="scientific">Mizuhopecten yessoensis</name>
    <name type="common">Japanese scallop</name>
    <name type="synonym">Patinopecten yessoensis</name>
    <dbReference type="NCBI Taxonomy" id="6573"/>
    <lineage>
        <taxon>Eukaryota</taxon>
        <taxon>Metazoa</taxon>
        <taxon>Spiralia</taxon>
        <taxon>Lophotrochozoa</taxon>
        <taxon>Mollusca</taxon>
        <taxon>Bivalvia</taxon>
        <taxon>Autobranchia</taxon>
        <taxon>Pteriomorphia</taxon>
        <taxon>Pectinida</taxon>
        <taxon>Pectinoidea</taxon>
        <taxon>Pectinidae</taxon>
        <taxon>Mizuhopecten</taxon>
    </lineage>
</organism>
<keyword evidence="3" id="KW-0677">Repeat</keyword>
<evidence type="ECO:0000313" key="9">
    <source>
        <dbReference type="EMBL" id="OWF54756.1"/>
    </source>
</evidence>
<keyword evidence="5" id="KW-0804">Transcription</keyword>
<evidence type="ECO:0000256" key="4">
    <source>
        <dbReference type="ARBA" id="ARBA00023015"/>
    </source>
</evidence>
<dbReference type="GO" id="GO:0000439">
    <property type="term" value="C:transcription factor TFIIH core complex"/>
    <property type="evidence" value="ECO:0007669"/>
    <property type="project" value="InterPro"/>
</dbReference>
<dbReference type="PANTHER" id="PTHR12856">
    <property type="entry name" value="TRANSCRIPTION INITIATION FACTOR IIH-RELATED"/>
    <property type="match status" value="1"/>
</dbReference>
<accession>A0A210R191</accession>
<dbReference type="EMBL" id="NEDP02000890">
    <property type="protein sequence ID" value="OWF54756.1"/>
    <property type="molecule type" value="Genomic_DNA"/>
</dbReference>
<protein>
    <submittedName>
        <fullName evidence="9">General transcription factor IIH subunit 1</fullName>
    </submittedName>
</protein>
<dbReference type="InterPro" id="IPR027079">
    <property type="entry name" value="Tfb1/GTF2H1"/>
</dbReference>
<dbReference type="InterPro" id="IPR005607">
    <property type="entry name" value="BSD_dom"/>
</dbReference>
<dbReference type="SUPFAM" id="SSF140383">
    <property type="entry name" value="BSD domain-like"/>
    <property type="match status" value="2"/>
</dbReference>
<dbReference type="Gene3D" id="1.10.3970.10">
    <property type="entry name" value="BSD domain"/>
    <property type="match status" value="1"/>
</dbReference>
<sequence>MSTSRSSEDVLLIVNHVRHKKTDGVLYLMGERMGWMVESKNSFSLSHMYSDIKSQKISPDSKDKVQLQVVMHDGSAKTFHFTNPKGRDVGIKDRDGIKELLQQLLPKFRSKISSELEEKNRLLQESPELFQLYKDLVVSGVITAEEFWESRADQLSNIGKNEGSKQSVGVSAAFLADIKPQTDGCNGLKYNLTADVIESIFRTYPMVRKKHAENVPHEMTESEFWTRFFQSHYFHRDRTVLSSKDVFSDCAKNDDREIKDEVTRTVNDPLLDMLKMTDSNSGDGFGGSSDERKLSTNQTNLTMIRRFNHHSTMVLKACESNRTTKPQDATDGASGTSDNGPKRSNGAVATVTNGDTDTSSTSSDMFKEPAAKRAKIREKLAYEDLEGRTHSKNVNLRLHKTDGYLHGPRPVVLSKYMTSDDAVSASNSVSQKISDWAPELSNVLRGSAALGVLGELSPGGSLMYGTSHQQLHNMVAVDVQSELKKQYTALQELLRHFWSCFPASSKFLEEKVCRMKSTLERFQVTKLIPFKESLKQHHYTIDLVGHLEELLSTAYAKFDTWQARKMAKRS</sequence>
<evidence type="ECO:0000256" key="1">
    <source>
        <dbReference type="ARBA" id="ARBA00004123"/>
    </source>
</evidence>
<dbReference type="GO" id="GO:0006289">
    <property type="term" value="P:nucleotide-excision repair"/>
    <property type="evidence" value="ECO:0007669"/>
    <property type="project" value="InterPro"/>
</dbReference>
<comment type="caution">
    <text evidence="9">The sequence shown here is derived from an EMBL/GenBank/DDBJ whole genome shotgun (WGS) entry which is preliminary data.</text>
</comment>
<dbReference type="Proteomes" id="UP000242188">
    <property type="component" value="Unassembled WGS sequence"/>
</dbReference>
<dbReference type="Gene3D" id="6.10.140.1200">
    <property type="match status" value="1"/>
</dbReference>
<dbReference type="GO" id="GO:0006351">
    <property type="term" value="P:DNA-templated transcription"/>
    <property type="evidence" value="ECO:0007669"/>
    <property type="project" value="InterPro"/>
</dbReference>
<dbReference type="CDD" id="cd13229">
    <property type="entry name" value="PH_TFIIH"/>
    <property type="match status" value="1"/>
</dbReference>
<evidence type="ECO:0000256" key="5">
    <source>
        <dbReference type="ARBA" id="ARBA00023163"/>
    </source>
</evidence>
<keyword evidence="6" id="KW-0539">Nucleus</keyword>
<dbReference type="AlphaFoldDB" id="A0A210R191"/>
<evidence type="ECO:0000256" key="6">
    <source>
        <dbReference type="ARBA" id="ARBA00023242"/>
    </source>
</evidence>
<dbReference type="Pfam" id="PF08567">
    <property type="entry name" value="PH_TFIIH"/>
    <property type="match status" value="1"/>
</dbReference>
<keyword evidence="4" id="KW-0805">Transcription regulation</keyword>
<evidence type="ECO:0000256" key="2">
    <source>
        <dbReference type="ARBA" id="ARBA00009448"/>
    </source>
</evidence>
<proteinExistence type="inferred from homology"/>
<keyword evidence="10" id="KW-1185">Reference proteome</keyword>
<feature type="domain" description="BSD" evidence="8">
    <location>
        <begin position="184"/>
        <end position="236"/>
    </location>
</feature>
<dbReference type="InterPro" id="IPR013876">
    <property type="entry name" value="TFIIH_BTF_p62_N"/>
</dbReference>
<feature type="compositionally biased region" description="Low complexity" evidence="7">
    <location>
        <begin position="355"/>
        <end position="364"/>
    </location>
</feature>
<dbReference type="InterPro" id="IPR035925">
    <property type="entry name" value="BSD_dom_sf"/>
</dbReference>
<feature type="compositionally biased region" description="Polar residues" evidence="7">
    <location>
        <begin position="321"/>
        <end position="339"/>
    </location>
</feature>
<evidence type="ECO:0000313" key="10">
    <source>
        <dbReference type="Proteomes" id="UP000242188"/>
    </source>
</evidence>
<dbReference type="SUPFAM" id="SSF50729">
    <property type="entry name" value="PH domain-like"/>
    <property type="match status" value="1"/>
</dbReference>
<evidence type="ECO:0000256" key="3">
    <source>
        <dbReference type="ARBA" id="ARBA00022737"/>
    </source>
</evidence>
<evidence type="ECO:0000256" key="7">
    <source>
        <dbReference type="SAM" id="MobiDB-lite"/>
    </source>
</evidence>
<evidence type="ECO:0000259" key="8">
    <source>
        <dbReference type="PROSITE" id="PS50858"/>
    </source>
</evidence>
<feature type="domain" description="BSD" evidence="8">
    <location>
        <begin position="104"/>
        <end position="148"/>
    </location>
</feature>
<reference evidence="9 10" key="1">
    <citation type="journal article" date="2017" name="Nat. Ecol. Evol.">
        <title>Scallop genome provides insights into evolution of bilaterian karyotype and development.</title>
        <authorList>
            <person name="Wang S."/>
            <person name="Zhang J."/>
            <person name="Jiao W."/>
            <person name="Li J."/>
            <person name="Xun X."/>
            <person name="Sun Y."/>
            <person name="Guo X."/>
            <person name="Huan P."/>
            <person name="Dong B."/>
            <person name="Zhang L."/>
            <person name="Hu X."/>
            <person name="Sun X."/>
            <person name="Wang J."/>
            <person name="Zhao C."/>
            <person name="Wang Y."/>
            <person name="Wang D."/>
            <person name="Huang X."/>
            <person name="Wang R."/>
            <person name="Lv J."/>
            <person name="Li Y."/>
            <person name="Zhang Z."/>
            <person name="Liu B."/>
            <person name="Lu W."/>
            <person name="Hui Y."/>
            <person name="Liang J."/>
            <person name="Zhou Z."/>
            <person name="Hou R."/>
            <person name="Li X."/>
            <person name="Liu Y."/>
            <person name="Li H."/>
            <person name="Ning X."/>
            <person name="Lin Y."/>
            <person name="Zhao L."/>
            <person name="Xing Q."/>
            <person name="Dou J."/>
            <person name="Li Y."/>
            <person name="Mao J."/>
            <person name="Guo H."/>
            <person name="Dou H."/>
            <person name="Li T."/>
            <person name="Mu C."/>
            <person name="Jiang W."/>
            <person name="Fu Q."/>
            <person name="Fu X."/>
            <person name="Miao Y."/>
            <person name="Liu J."/>
            <person name="Yu Q."/>
            <person name="Li R."/>
            <person name="Liao H."/>
            <person name="Li X."/>
            <person name="Kong Y."/>
            <person name="Jiang Z."/>
            <person name="Chourrout D."/>
            <person name="Li R."/>
            <person name="Bao Z."/>
        </authorList>
    </citation>
    <scope>NUCLEOTIDE SEQUENCE [LARGE SCALE GENOMIC DNA]</scope>
    <source>
        <strain evidence="9 10">PY_sf001</strain>
    </source>
</reference>
<dbReference type="PROSITE" id="PS50858">
    <property type="entry name" value="BSD"/>
    <property type="match status" value="2"/>
</dbReference>
<comment type="subcellular location">
    <subcellularLocation>
        <location evidence="1">Nucleus</location>
    </subcellularLocation>
</comment>
<dbReference type="InterPro" id="IPR011993">
    <property type="entry name" value="PH-like_dom_sf"/>
</dbReference>
<dbReference type="Pfam" id="PF03909">
    <property type="entry name" value="BSD"/>
    <property type="match status" value="1"/>
</dbReference>
<dbReference type="FunFam" id="2.30.29.30:FF:000479">
    <property type="entry name" value="General transcription factor IIH subunit"/>
    <property type="match status" value="1"/>
</dbReference>
<dbReference type="OrthoDB" id="360521at2759"/>
<gene>
    <name evidence="9" type="ORF">KP79_PYT18630</name>
</gene>
<dbReference type="STRING" id="6573.A0A210R191"/>
<name>A0A210R191_MIZYE</name>
<feature type="region of interest" description="Disordered" evidence="7">
    <location>
        <begin position="321"/>
        <end position="372"/>
    </location>
</feature>